<keyword evidence="2" id="KW-1185">Reference proteome</keyword>
<gene>
    <name evidence="1" type="ORF">AUL39_03200</name>
</gene>
<sequence>MTTTNESQAATTMSEEELSQTALGLCTDYLQGRCWSDVHADGGRIVGTDGGEVVLVTVRATMEPGSEALPTLDLADDDVAAMRRACLLYLADHGDVDAIRHDAISIAITGERRAKLRHLVGVWQWAERM</sequence>
<organism evidence="1 2">
    <name type="scientific">Tractidigestivibacter scatoligenes</name>
    <name type="common">Olsenella scatoligenes</name>
    <dbReference type="NCBI Taxonomy" id="1299998"/>
    <lineage>
        <taxon>Bacteria</taxon>
        <taxon>Bacillati</taxon>
        <taxon>Actinomycetota</taxon>
        <taxon>Coriobacteriia</taxon>
        <taxon>Coriobacteriales</taxon>
        <taxon>Atopobiaceae</taxon>
        <taxon>Tractidigestivibacter</taxon>
    </lineage>
</organism>
<dbReference type="Proteomes" id="UP000054078">
    <property type="component" value="Unassembled WGS sequence"/>
</dbReference>
<reference evidence="1 2" key="1">
    <citation type="submission" date="2015-12" db="EMBL/GenBank/DDBJ databases">
        <title>Draft Genome Sequence of Olsenella scatoligenes SK9K4T; a Producer of 3-Methylindole- (skatole) and 4-Methylphenol- (p-cresol) Isolated from Pig Feces.</title>
        <authorList>
            <person name="Li X."/>
            <person name="Borg B."/>
            <person name="Canibe N."/>
        </authorList>
    </citation>
    <scope>NUCLEOTIDE SEQUENCE [LARGE SCALE GENOMIC DNA]</scope>
    <source>
        <strain evidence="1 2">SK9K4</strain>
    </source>
</reference>
<dbReference type="RefSeq" id="WP_059053536.1">
    <property type="nucleotide sequence ID" value="NZ_LOJF01000001.1"/>
</dbReference>
<evidence type="ECO:0000313" key="2">
    <source>
        <dbReference type="Proteomes" id="UP000054078"/>
    </source>
</evidence>
<dbReference type="OrthoDB" id="9794876at2"/>
<accession>A0A100YX70</accession>
<protein>
    <submittedName>
        <fullName evidence="1">Uncharacterized protein</fullName>
    </submittedName>
</protein>
<dbReference type="AlphaFoldDB" id="A0A100YX70"/>
<evidence type="ECO:0000313" key="1">
    <source>
        <dbReference type="EMBL" id="KUH59341.1"/>
    </source>
</evidence>
<comment type="caution">
    <text evidence="1">The sequence shown here is derived from an EMBL/GenBank/DDBJ whole genome shotgun (WGS) entry which is preliminary data.</text>
</comment>
<proteinExistence type="predicted"/>
<name>A0A100YX70_TRASO</name>
<dbReference type="EMBL" id="LOJF01000001">
    <property type="protein sequence ID" value="KUH59341.1"/>
    <property type="molecule type" value="Genomic_DNA"/>
</dbReference>